<feature type="compositionally biased region" description="Basic and acidic residues" evidence="1">
    <location>
        <begin position="344"/>
        <end position="354"/>
    </location>
</feature>
<evidence type="ECO:0000313" key="4">
    <source>
        <dbReference type="EMBL" id="RLN64596.1"/>
    </source>
</evidence>
<feature type="domain" description="Heterogeneous nuclear ribonucleoprotein Q acidic" evidence="2">
    <location>
        <begin position="512"/>
        <end position="574"/>
    </location>
</feature>
<gene>
    <name evidence="3" type="ORF">BBJ29_002672</name>
    <name evidence="4" type="ORF">BBP00_00003350</name>
</gene>
<dbReference type="CDD" id="cd21039">
    <property type="entry name" value="NURR"/>
    <property type="match status" value="1"/>
</dbReference>
<feature type="region of interest" description="Disordered" evidence="1">
    <location>
        <begin position="1"/>
        <end position="354"/>
    </location>
</feature>
<feature type="compositionally biased region" description="Polar residues" evidence="1">
    <location>
        <begin position="25"/>
        <end position="60"/>
    </location>
</feature>
<evidence type="ECO:0000256" key="1">
    <source>
        <dbReference type="SAM" id="MobiDB-lite"/>
    </source>
</evidence>
<accession>A0A3F2RW73</accession>
<feature type="compositionally biased region" description="Basic and acidic residues" evidence="1">
    <location>
        <begin position="307"/>
        <end position="328"/>
    </location>
</feature>
<dbReference type="AlphaFoldDB" id="A0A3F2RW73"/>
<comment type="caution">
    <text evidence="4">The sequence shown here is derived from an EMBL/GenBank/DDBJ whole genome shotgun (WGS) entry which is preliminary data.</text>
</comment>
<evidence type="ECO:0000313" key="6">
    <source>
        <dbReference type="Proteomes" id="UP000284657"/>
    </source>
</evidence>
<dbReference type="OrthoDB" id="127097at2759"/>
<name>A0A3F2RW73_9STRA</name>
<evidence type="ECO:0000313" key="5">
    <source>
        <dbReference type="Proteomes" id="UP000277300"/>
    </source>
</evidence>
<proteinExistence type="predicted"/>
<dbReference type="Proteomes" id="UP000284657">
    <property type="component" value="Unassembled WGS sequence"/>
</dbReference>
<sequence>MEHEANDGDGAADAAPHEQAPVMDSTMTTALDDSAVSPDQQPELTEVGQGQTTESVNELTSLPPVAVDSEPDETEEDHAVKPGGETSGVEVKTAEVKEVQQEDVEMSAEPTESLSTPATDEVSDVQDQQEALRVDESSDNVPVDQDNSSANVDDQTGEKDPPADTNGGLSPPAHDENEYDPSAPTHDDSEYDPSMPTIDTSSVPHSDDEYDPANPSPDGTPVAGKTAIDQTSVESTDEREEYDPDHPSMTVSSTAAEEPVAMEVDHTLLSTPDGNQASVTPAKRKADEETSASSEMPPSGDKNAGTDPKRPRNDDNGKTSPRGEEERKHSHHHRGSGESPSSNKHKDHEEDHKGLSPAAWDRLMDFQASGDFRVTQVSRAAFASVGAMPEFAQIAIISRFVRTSLQDVRDKNGQLMRIYREYQKENPQVAALQPVDAFISDYKSDPGLFLFGYAPPQPTTGVSNRVALQAVENFSNVDLSHVGNLQGFLVGIINRVQEKLITSEKQHRQQNHVHSLVANGTLASVEELGGKCYEVLGQLSEPLANQVLVRFAGANLSNVRNRSGFLIGVVKRCRQEYGFNN</sequence>
<dbReference type="EMBL" id="MBAD02001053">
    <property type="protein sequence ID" value="RLN59343.1"/>
    <property type="molecule type" value="Genomic_DNA"/>
</dbReference>
<feature type="compositionally biased region" description="Polar residues" evidence="1">
    <location>
        <begin position="268"/>
        <end position="279"/>
    </location>
</feature>
<reference evidence="5 6" key="1">
    <citation type="submission" date="2018-07" db="EMBL/GenBank/DDBJ databases">
        <title>Genome sequencing of oomycete isolates from Chile give support for New Zealand origin for Phytophthora kernoviae and make available the first Nothophytophthora sp. genome.</title>
        <authorList>
            <person name="Studholme D.J."/>
            <person name="Sanfuentes E."/>
            <person name="Panda P."/>
            <person name="Hill R."/>
            <person name="Sambles C."/>
            <person name="Grant M."/>
            <person name="Williams N.M."/>
            <person name="Mcdougal R.L."/>
        </authorList>
    </citation>
    <scope>NUCLEOTIDE SEQUENCE [LARGE SCALE GENOMIC DNA]</scope>
    <source>
        <strain evidence="4">Chile6</strain>
        <strain evidence="3">Chile7</strain>
    </source>
</reference>
<organism evidence="4 5">
    <name type="scientific">Phytophthora kernoviae</name>
    <dbReference type="NCBI Taxonomy" id="325452"/>
    <lineage>
        <taxon>Eukaryota</taxon>
        <taxon>Sar</taxon>
        <taxon>Stramenopiles</taxon>
        <taxon>Oomycota</taxon>
        <taxon>Peronosporomycetes</taxon>
        <taxon>Peronosporales</taxon>
        <taxon>Peronosporaceae</taxon>
        <taxon>Phytophthora</taxon>
    </lineage>
</organism>
<evidence type="ECO:0000259" key="2">
    <source>
        <dbReference type="Pfam" id="PF18360"/>
    </source>
</evidence>
<evidence type="ECO:0000313" key="3">
    <source>
        <dbReference type="EMBL" id="RLN59343.1"/>
    </source>
</evidence>
<feature type="compositionally biased region" description="Polar residues" evidence="1">
    <location>
        <begin position="145"/>
        <end position="154"/>
    </location>
</feature>
<protein>
    <recommendedName>
        <fullName evidence="2">Heterogeneous nuclear ribonucleoprotein Q acidic domain-containing protein</fullName>
    </recommendedName>
</protein>
<dbReference type="Proteomes" id="UP000277300">
    <property type="component" value="Unassembled WGS sequence"/>
</dbReference>
<dbReference type="Pfam" id="PF18360">
    <property type="entry name" value="hnRNP_Q_AcD"/>
    <property type="match status" value="1"/>
</dbReference>
<dbReference type="InterPro" id="IPR041337">
    <property type="entry name" value="hnRNP_Q_AcD"/>
</dbReference>
<dbReference type="EMBL" id="MBDO02000069">
    <property type="protein sequence ID" value="RLN64596.1"/>
    <property type="molecule type" value="Genomic_DNA"/>
</dbReference>